<dbReference type="HOGENOM" id="CLU_304611_0_0_1"/>
<sequence>MTSFIRNLYDFFLDHDEALNHLPAILDQQAAEQSLGGVRFSNEWLQQRTKIDLFLKEHTDESLTMALKIFAKVIDTLDLYAPALKGLTDVHAYACETLESIIFDQRKADQRGQAAAFLYGQAMAMSTLTAEAVTLAIENLLPRGGHTASNLALCIILGVERSSPLLFESHLPELLRQVQMAAFSSEDKSVPQEALIRALKIYSPSEKASSCQLILHATHALLVASMQLCRCPPTGDVREFTDEEGRGKAEMGVFWTCFLIEHMPMTLRTDLAHRYPSTIRSLPIFTLLLPLSPHLPPPCQAALCSALPLLATWDTAQFVESPLFERTVGFMSGMAMDSSESLGEGEGEIDAMNGLGQLATIVLDRFEPFIQDIGHIALHALSHAKSGAKPKTQRAAQHLLARLLASQGPTTLHIMVEYLHSPHHVLLDDVELLEMIATLLPNLAKRIVQTLTDIIDALLHDGEEKKKGDDDSGGKGDREYRRESVLEALNVFPLRDIDLATRAQKLVLESLEEDNGKQVVIAALQLATNPIVATPCIMRNLTFKIAQLLLADDLSIVHTALSVLSNPTLASMLDERSCSMILLALHQSLEPSVQIIAAKLLAHLTTAHRAIVQPLAWSHIRQSLRLIDFLESVDPIKAVIEACIISNLLPALPPSLHKKYVAPVKDLIMTGLRRPCEPHVLSLIFQGLSNLARFEGYSSLQQSQLVQDLLEMTHEIPKECQHAALNAISSLLSVPKDGLDVYELLVKVHANFGGGRGKGLDNDLKALVSGIYGHLGTVERNPVISRDSKAAINREMLNYPSRTTHASRISEIRDRYGALHPTTINTLLAENLLMALSTSLKATDDRSLVLETMSCLGILQPRAIPSLIPDLPDLIMSELKYALKSRDSARDANSTNVSAGLLFLSSTMHTSGVWMERYWGDMEELMGECVKNGEALPVLRGLDLVLAAIND</sequence>
<dbReference type="eggNOG" id="ENOG502RB9T">
    <property type="taxonomic scope" value="Eukaryota"/>
</dbReference>
<organism evidence="1 2">
    <name type="scientific">Cryptococcus deneoformans (strain JEC21 / ATCC MYA-565)</name>
    <name type="common">Cryptococcus neoformans var. neoformans serotype D</name>
    <dbReference type="NCBI Taxonomy" id="214684"/>
    <lineage>
        <taxon>Eukaryota</taxon>
        <taxon>Fungi</taxon>
        <taxon>Dikarya</taxon>
        <taxon>Basidiomycota</taxon>
        <taxon>Agaricomycotina</taxon>
        <taxon>Tremellomycetes</taxon>
        <taxon>Tremellales</taxon>
        <taxon>Cryptococcaceae</taxon>
        <taxon>Cryptococcus</taxon>
        <taxon>Cryptococcus neoformans species complex</taxon>
    </lineage>
</organism>
<dbReference type="VEuPathDB" id="FungiDB:CNM01230"/>
<accession>Q5K7U6</accession>
<dbReference type="KEGG" id="cne:CNM01230"/>
<name>Q5K7U6_CRYD1</name>
<dbReference type="Proteomes" id="UP000002149">
    <property type="component" value="Chromosome 13"/>
</dbReference>
<dbReference type="RefSeq" id="XP_024513935.1">
    <property type="nucleotide sequence ID" value="XM_024658288.1"/>
</dbReference>
<dbReference type="SUPFAM" id="SSF48371">
    <property type="entry name" value="ARM repeat"/>
    <property type="match status" value="1"/>
</dbReference>
<protein>
    <submittedName>
        <fullName evidence="1">Expressed protein</fullName>
    </submittedName>
</protein>
<dbReference type="PaxDb" id="214684-Q5K7U6"/>
<keyword evidence="2" id="KW-1185">Reference proteome</keyword>
<dbReference type="OrthoDB" id="2573735at2759"/>
<gene>
    <name evidence="1" type="ordered locus">CNM01230</name>
</gene>
<evidence type="ECO:0000313" key="1">
    <source>
        <dbReference type="EMBL" id="AAW46763.2"/>
    </source>
</evidence>
<dbReference type="GeneID" id="3255061"/>
<dbReference type="AlphaFoldDB" id="Q5K7U6"/>
<evidence type="ECO:0000313" key="2">
    <source>
        <dbReference type="Proteomes" id="UP000002149"/>
    </source>
</evidence>
<dbReference type="InParanoid" id="Q5K7U6"/>
<reference evidence="1 2" key="1">
    <citation type="journal article" date="2005" name="Science">
        <title>The genome of the basidiomycetous yeast and human pathogen Cryptococcus neoformans.</title>
        <authorList>
            <person name="Loftus B.J."/>
            <person name="Fung E."/>
            <person name="Roncaglia P."/>
            <person name="Rowley D."/>
            <person name="Amedeo P."/>
            <person name="Bruno D."/>
            <person name="Vamathevan J."/>
            <person name="Miranda M."/>
            <person name="Anderson I.J."/>
            <person name="Fraser J.A."/>
            <person name="Allen J.E."/>
            <person name="Bosdet I.E."/>
            <person name="Brent M.R."/>
            <person name="Chiu R."/>
            <person name="Doering T.L."/>
            <person name="Donlin M.J."/>
            <person name="D'Souza C.A."/>
            <person name="Fox D.S."/>
            <person name="Grinberg V."/>
            <person name="Fu J."/>
            <person name="Fukushima M."/>
            <person name="Haas B.J."/>
            <person name="Huang J.C."/>
            <person name="Janbon G."/>
            <person name="Jones S.J."/>
            <person name="Koo H.L."/>
            <person name="Krzywinski M.I."/>
            <person name="Kwon-Chung J.K."/>
            <person name="Lengeler K.B."/>
            <person name="Maiti R."/>
            <person name="Marra M.A."/>
            <person name="Marra R.E."/>
            <person name="Mathewson C.A."/>
            <person name="Mitchell T.G."/>
            <person name="Pertea M."/>
            <person name="Riggs F.R."/>
            <person name="Salzberg S.L."/>
            <person name="Schein J.E."/>
            <person name="Shvartsbeyn A."/>
            <person name="Shin H."/>
            <person name="Shumway M."/>
            <person name="Specht C.A."/>
            <person name="Suh B.B."/>
            <person name="Tenney A."/>
            <person name="Utterback T.R."/>
            <person name="Wickes B.L."/>
            <person name="Wortman J.R."/>
            <person name="Wye N.H."/>
            <person name="Kronstad J.W."/>
            <person name="Lodge J.K."/>
            <person name="Heitman J."/>
            <person name="Davis R.W."/>
            <person name="Fraser C.M."/>
            <person name="Hyman R.W."/>
        </authorList>
    </citation>
    <scope>NUCLEOTIDE SEQUENCE [LARGE SCALE GENOMIC DNA]</scope>
    <source>
        <strain evidence="2">JEC21 / ATCC MYA-565</strain>
    </source>
</reference>
<dbReference type="EMBL" id="AE017353">
    <property type="protein sequence ID" value="AAW46763.2"/>
    <property type="molecule type" value="Genomic_DNA"/>
</dbReference>
<dbReference type="InterPro" id="IPR016024">
    <property type="entry name" value="ARM-type_fold"/>
</dbReference>
<proteinExistence type="predicted"/>